<organism evidence="1 2">
    <name type="scientific">Amborella trichopoda</name>
    <dbReference type="NCBI Taxonomy" id="13333"/>
    <lineage>
        <taxon>Eukaryota</taxon>
        <taxon>Viridiplantae</taxon>
        <taxon>Streptophyta</taxon>
        <taxon>Embryophyta</taxon>
        <taxon>Tracheophyta</taxon>
        <taxon>Spermatophyta</taxon>
        <taxon>Magnoliopsida</taxon>
        <taxon>Amborellales</taxon>
        <taxon>Amborellaceae</taxon>
        <taxon>Amborella</taxon>
    </lineage>
</organism>
<dbReference type="HOGENOM" id="CLU_2743402_0_0_1"/>
<name>W1PGD1_AMBTC</name>
<keyword evidence="2" id="KW-1185">Reference proteome</keyword>
<accession>W1PGD1</accession>
<dbReference type="Proteomes" id="UP000017836">
    <property type="component" value="Unassembled WGS sequence"/>
</dbReference>
<dbReference type="EMBL" id="KI393807">
    <property type="protein sequence ID" value="ERN07043.1"/>
    <property type="molecule type" value="Genomic_DNA"/>
</dbReference>
<sequence length="71" mass="7550">MGHGAQFTGVLHSIGANVAPIHQNHPMGYSSLECSIPWGTVPLELMFPLEPSDGAQFTGEPSDGAQFIRTI</sequence>
<evidence type="ECO:0000313" key="1">
    <source>
        <dbReference type="EMBL" id="ERN07043.1"/>
    </source>
</evidence>
<proteinExistence type="predicted"/>
<evidence type="ECO:0000313" key="2">
    <source>
        <dbReference type="Proteomes" id="UP000017836"/>
    </source>
</evidence>
<protein>
    <submittedName>
        <fullName evidence="1">Uncharacterized protein</fullName>
    </submittedName>
</protein>
<reference evidence="2" key="1">
    <citation type="journal article" date="2013" name="Science">
        <title>The Amborella genome and the evolution of flowering plants.</title>
        <authorList>
            <consortium name="Amborella Genome Project"/>
        </authorList>
    </citation>
    <scope>NUCLEOTIDE SEQUENCE [LARGE SCALE GENOMIC DNA]</scope>
</reference>
<gene>
    <name evidence="1" type="ORF">AMTR_s00019p00033860</name>
</gene>
<dbReference type="Gramene" id="ERN07043">
    <property type="protein sequence ID" value="ERN07043"/>
    <property type="gene ID" value="AMTR_s00019p00033860"/>
</dbReference>
<dbReference type="AlphaFoldDB" id="W1PGD1"/>